<name>A0A1I5DIM7_PSUAM</name>
<dbReference type="STRING" id="260086.SAMN05216207_102664"/>
<protein>
    <submittedName>
        <fullName evidence="2">Uncharacterized protein</fullName>
    </submittedName>
</protein>
<feature type="compositionally biased region" description="Pro residues" evidence="1">
    <location>
        <begin position="33"/>
        <end position="46"/>
    </location>
</feature>
<organism evidence="2 3">
    <name type="scientific">Pseudonocardia ammonioxydans</name>
    <dbReference type="NCBI Taxonomy" id="260086"/>
    <lineage>
        <taxon>Bacteria</taxon>
        <taxon>Bacillati</taxon>
        <taxon>Actinomycetota</taxon>
        <taxon>Actinomycetes</taxon>
        <taxon>Pseudonocardiales</taxon>
        <taxon>Pseudonocardiaceae</taxon>
        <taxon>Pseudonocardia</taxon>
    </lineage>
</organism>
<feature type="region of interest" description="Disordered" evidence="1">
    <location>
        <begin position="1"/>
        <end position="56"/>
    </location>
</feature>
<dbReference type="RefSeq" id="WP_177238646.1">
    <property type="nucleotide sequence ID" value="NZ_FOUY01000026.1"/>
</dbReference>
<keyword evidence="3" id="KW-1185">Reference proteome</keyword>
<dbReference type="Proteomes" id="UP000199614">
    <property type="component" value="Unassembled WGS sequence"/>
</dbReference>
<evidence type="ECO:0000313" key="3">
    <source>
        <dbReference type="Proteomes" id="UP000199614"/>
    </source>
</evidence>
<accession>A0A1I5DIM7</accession>
<proteinExistence type="predicted"/>
<evidence type="ECO:0000313" key="2">
    <source>
        <dbReference type="EMBL" id="SFN99020.1"/>
    </source>
</evidence>
<evidence type="ECO:0000256" key="1">
    <source>
        <dbReference type="SAM" id="MobiDB-lite"/>
    </source>
</evidence>
<feature type="compositionally biased region" description="Low complexity" evidence="1">
    <location>
        <begin position="47"/>
        <end position="56"/>
    </location>
</feature>
<sequence length="56" mass="5599">MDDDVTLPPGGAPPGADARTRDRLAELRLLVPRPAPPPAPAGPPEAEPAGAGTILP</sequence>
<dbReference type="EMBL" id="FOUY01000026">
    <property type="protein sequence ID" value="SFN99020.1"/>
    <property type="molecule type" value="Genomic_DNA"/>
</dbReference>
<dbReference type="AlphaFoldDB" id="A0A1I5DIM7"/>
<gene>
    <name evidence="2" type="ORF">SAMN05216207_102664</name>
</gene>
<reference evidence="2 3" key="1">
    <citation type="submission" date="2016-10" db="EMBL/GenBank/DDBJ databases">
        <authorList>
            <person name="de Groot N.N."/>
        </authorList>
    </citation>
    <scope>NUCLEOTIDE SEQUENCE [LARGE SCALE GENOMIC DNA]</scope>
    <source>
        <strain evidence="2 3">CGMCC 4.1877</strain>
    </source>
</reference>